<proteinExistence type="predicted"/>
<organism evidence="1 2">
    <name type="scientific">Dactylosporangium siamense</name>
    <dbReference type="NCBI Taxonomy" id="685454"/>
    <lineage>
        <taxon>Bacteria</taxon>
        <taxon>Bacillati</taxon>
        <taxon>Actinomycetota</taxon>
        <taxon>Actinomycetes</taxon>
        <taxon>Micromonosporales</taxon>
        <taxon>Micromonosporaceae</taxon>
        <taxon>Dactylosporangium</taxon>
    </lineage>
</organism>
<reference evidence="1" key="1">
    <citation type="submission" date="2021-01" db="EMBL/GenBank/DDBJ databases">
        <title>Whole genome shotgun sequence of Dactylosporangium siamense NBRC 106093.</title>
        <authorList>
            <person name="Komaki H."/>
            <person name="Tamura T."/>
        </authorList>
    </citation>
    <scope>NUCLEOTIDE SEQUENCE</scope>
    <source>
        <strain evidence="1">NBRC 106093</strain>
    </source>
</reference>
<dbReference type="EMBL" id="BONQ01000201">
    <property type="protein sequence ID" value="GIG52915.1"/>
    <property type="molecule type" value="Genomic_DNA"/>
</dbReference>
<evidence type="ECO:0000313" key="2">
    <source>
        <dbReference type="Proteomes" id="UP000660611"/>
    </source>
</evidence>
<comment type="caution">
    <text evidence="1">The sequence shown here is derived from an EMBL/GenBank/DDBJ whole genome shotgun (WGS) entry which is preliminary data.</text>
</comment>
<keyword evidence="2" id="KW-1185">Reference proteome</keyword>
<name>A0A919UIP9_9ACTN</name>
<dbReference type="AlphaFoldDB" id="A0A919UIP9"/>
<dbReference type="Proteomes" id="UP000660611">
    <property type="component" value="Unassembled WGS sequence"/>
</dbReference>
<gene>
    <name evidence="1" type="ORF">Dsi01nite_109560</name>
</gene>
<protein>
    <submittedName>
        <fullName evidence="1">Uncharacterized protein</fullName>
    </submittedName>
</protein>
<accession>A0A919UIP9</accession>
<sequence length="90" mass="9659">MTATTLPAPATRTGESGPVAVDRVRYMRTLDDLESRLDQVHQLLHRGRRSPAGARGQRLVELHAAIRAAGQLLNDAQGGWPPPAPDDDAA</sequence>
<evidence type="ECO:0000313" key="1">
    <source>
        <dbReference type="EMBL" id="GIG52915.1"/>
    </source>
</evidence>